<dbReference type="EMBL" id="CP072788">
    <property type="protein sequence ID" value="QTR03320.1"/>
    <property type="molecule type" value="Genomic_DNA"/>
</dbReference>
<evidence type="ECO:0000313" key="3">
    <source>
        <dbReference type="Proteomes" id="UP000671828"/>
    </source>
</evidence>
<dbReference type="SUPFAM" id="SSF52540">
    <property type="entry name" value="P-loop containing nucleoside triphosphate hydrolases"/>
    <property type="match status" value="1"/>
</dbReference>
<gene>
    <name evidence="2" type="ORF">J7S33_31095</name>
</gene>
<evidence type="ECO:0000259" key="1">
    <source>
        <dbReference type="SMART" id="SM00382"/>
    </source>
</evidence>
<dbReference type="SMART" id="SM00382">
    <property type="entry name" value="AAA"/>
    <property type="match status" value="1"/>
</dbReference>
<dbReference type="InterPro" id="IPR027417">
    <property type="entry name" value="P-loop_NTPase"/>
</dbReference>
<evidence type="ECO:0000313" key="2">
    <source>
        <dbReference type="EMBL" id="QTR03320.1"/>
    </source>
</evidence>
<organism evidence="2 3">
    <name type="scientific">Saccharothrix algeriensis</name>
    <dbReference type="NCBI Taxonomy" id="173560"/>
    <lineage>
        <taxon>Bacteria</taxon>
        <taxon>Bacillati</taxon>
        <taxon>Actinomycetota</taxon>
        <taxon>Actinomycetes</taxon>
        <taxon>Pseudonocardiales</taxon>
        <taxon>Pseudonocardiaceae</taxon>
        <taxon>Saccharothrix</taxon>
    </lineage>
</organism>
<reference evidence="2" key="1">
    <citation type="submission" date="2021-04" db="EMBL/GenBank/DDBJ databases">
        <title>Saccharothrix algeriensis WGS.</title>
        <authorList>
            <person name="Stuskova K."/>
            <person name="Hakalova E."/>
            <person name="Tebbal A.B."/>
            <person name="Eichmeier A."/>
        </authorList>
    </citation>
    <scope>NUCLEOTIDE SEQUENCE</scope>
    <source>
        <strain evidence="2">NRRL B-24137</strain>
    </source>
</reference>
<dbReference type="InterPro" id="IPR003593">
    <property type="entry name" value="AAA+_ATPase"/>
</dbReference>
<dbReference type="Gene3D" id="3.40.50.300">
    <property type="entry name" value="P-loop containing nucleotide triphosphate hydrolases"/>
    <property type="match status" value="1"/>
</dbReference>
<dbReference type="Proteomes" id="UP000671828">
    <property type="component" value="Chromosome"/>
</dbReference>
<proteinExistence type="predicted"/>
<sequence>MSGAQGWRPLGRFRPRQTYTYAAGPLVGDHFDLAHEAAIVESGVREVFTPHQPVKPGEALAGRRKEVGNLIAVLNTPGQHALLYGSRGVGKSSLANAVTHAFLQATTVEQQFFRHRCDHADTFESIFAGPLLAAGVDVGLVEYTTQRSVTGKAEFSHAGLTLGREQQRGVETTHRPGGVVGAAEAARRLARLRGFVLIDELDVVADGTTRRKIAELIKHLSDEAAGFKLMLVGIAETAAGLTDAHPSAQRARRETNLKPMDEEDLSRIVRTGGDALRLEFDEEVVRRIARLSAGYPHFTHLLALKCAENAIRAGRSRIDPSVLPLAMTTAVEDAEETLRTSYSESIRSQSDSYRAVLVAAASLDADEFTTTQLRAALGGRDPAGPLRRLAAADGRSVLRRTARGVYRFTDPRMRSYIRIFDPL</sequence>
<protein>
    <submittedName>
        <fullName evidence="2">AAA family ATPase</fullName>
    </submittedName>
</protein>
<dbReference type="AlphaFoldDB" id="A0A8T8HYK9"/>
<feature type="domain" description="AAA+ ATPase" evidence="1">
    <location>
        <begin position="77"/>
        <end position="261"/>
    </location>
</feature>
<dbReference type="PANTHER" id="PTHR34301">
    <property type="entry name" value="DNA-BINDING PROTEIN-RELATED"/>
    <property type="match status" value="1"/>
</dbReference>
<name>A0A8T8HYK9_9PSEU</name>
<accession>A0A8T8HYK9</accession>
<dbReference type="PANTHER" id="PTHR34301:SF8">
    <property type="entry name" value="ATPASE DOMAIN-CONTAINING PROTEIN"/>
    <property type="match status" value="1"/>
</dbReference>
<dbReference type="Pfam" id="PF13191">
    <property type="entry name" value="AAA_16"/>
    <property type="match status" value="1"/>
</dbReference>
<dbReference type="InterPro" id="IPR041664">
    <property type="entry name" value="AAA_16"/>
</dbReference>